<sequence>MNYLIIVTLILYTAADKITCPLDIDKSVICPNDNQPVCAFSSDGSQLGSFENPCLACRANNASYYETEKCIVTSASLESINPGSGNISTTTNKYQIFKCDILKSDNIGCPAVYKPTCGLFDSTIQCVKAPCGQTFGNECEACSAKNIDSYFYGKCDEFPTENPKNPLESIINYCTEPRPDICTLEYTDTCAFISTPCLSESCMISAGNYCEACSRKNVVGYVKQSCSNYLKMFIEDYDYPEYKDNNTNQDSEEKLFCSTQKPSSCDDNIVKEVCATYKCNDTTCLKEYQNECQACLDSTTVSYVSGKCQSQTLSGVILGLALFVQLFM</sequence>
<dbReference type="AlphaFoldDB" id="A0E0Q0"/>
<proteinExistence type="predicted"/>
<feature type="chain" id="PRO_5013265881" description="Kazal-like domain-containing protein" evidence="1">
    <location>
        <begin position="16"/>
        <end position="328"/>
    </location>
</feature>
<evidence type="ECO:0000256" key="1">
    <source>
        <dbReference type="SAM" id="SignalP"/>
    </source>
</evidence>
<dbReference type="PROSITE" id="PS51465">
    <property type="entry name" value="KAZAL_2"/>
    <property type="match status" value="1"/>
</dbReference>
<dbReference type="HOGENOM" id="CLU_049533_0_0_1"/>
<gene>
    <name evidence="3" type="ORF">GSPATT00022035001</name>
</gene>
<evidence type="ECO:0000313" key="3">
    <source>
        <dbReference type="EMBL" id="CAK88867.1"/>
    </source>
</evidence>
<feature type="domain" description="Kazal-like" evidence="2">
    <location>
        <begin position="14"/>
        <end position="72"/>
    </location>
</feature>
<evidence type="ECO:0000313" key="4">
    <source>
        <dbReference type="Proteomes" id="UP000000600"/>
    </source>
</evidence>
<dbReference type="eggNOG" id="ENOG502T0KT">
    <property type="taxonomic scope" value="Eukaryota"/>
</dbReference>
<evidence type="ECO:0000259" key="2">
    <source>
        <dbReference type="PROSITE" id="PS51465"/>
    </source>
</evidence>
<accession>A0E0Q0</accession>
<dbReference type="GeneID" id="5042029"/>
<dbReference type="InParanoid" id="A0E0Q0"/>
<dbReference type="RefSeq" id="XP_001456264.1">
    <property type="nucleotide sequence ID" value="XM_001456227.2"/>
</dbReference>
<feature type="signal peptide" evidence="1">
    <location>
        <begin position="1"/>
        <end position="15"/>
    </location>
</feature>
<dbReference type="Gene3D" id="3.30.60.30">
    <property type="match status" value="1"/>
</dbReference>
<reference evidence="3 4" key="1">
    <citation type="journal article" date="2006" name="Nature">
        <title>Global trends of whole-genome duplications revealed by the ciliate Paramecium tetraurelia.</title>
        <authorList>
            <consortium name="Genoscope"/>
            <person name="Aury J.-M."/>
            <person name="Jaillon O."/>
            <person name="Duret L."/>
            <person name="Noel B."/>
            <person name="Jubin C."/>
            <person name="Porcel B.M."/>
            <person name="Segurens B."/>
            <person name="Daubin V."/>
            <person name="Anthouard V."/>
            <person name="Aiach N."/>
            <person name="Arnaiz O."/>
            <person name="Billaut A."/>
            <person name="Beisson J."/>
            <person name="Blanc I."/>
            <person name="Bouhouche K."/>
            <person name="Camara F."/>
            <person name="Duharcourt S."/>
            <person name="Guigo R."/>
            <person name="Gogendeau D."/>
            <person name="Katinka M."/>
            <person name="Keller A.-M."/>
            <person name="Kissmehl R."/>
            <person name="Klotz C."/>
            <person name="Koll F."/>
            <person name="Le Moue A."/>
            <person name="Lepere C."/>
            <person name="Malinsky S."/>
            <person name="Nowacki M."/>
            <person name="Nowak J.K."/>
            <person name="Plattner H."/>
            <person name="Poulain J."/>
            <person name="Ruiz F."/>
            <person name="Serrano V."/>
            <person name="Zagulski M."/>
            <person name="Dessen P."/>
            <person name="Betermier M."/>
            <person name="Weissenbach J."/>
            <person name="Scarpelli C."/>
            <person name="Schachter V."/>
            <person name="Sperling L."/>
            <person name="Meyer E."/>
            <person name="Cohen J."/>
            <person name="Wincker P."/>
        </authorList>
    </citation>
    <scope>NUCLEOTIDE SEQUENCE [LARGE SCALE GENOMIC DNA]</scope>
    <source>
        <strain evidence="3 4">Stock d4-2</strain>
    </source>
</reference>
<name>A0E0Q0_PARTE</name>
<dbReference type="Proteomes" id="UP000000600">
    <property type="component" value="Unassembled WGS sequence"/>
</dbReference>
<protein>
    <recommendedName>
        <fullName evidence="2">Kazal-like domain-containing protein</fullName>
    </recommendedName>
</protein>
<organism evidence="3 4">
    <name type="scientific">Paramecium tetraurelia</name>
    <dbReference type="NCBI Taxonomy" id="5888"/>
    <lineage>
        <taxon>Eukaryota</taxon>
        <taxon>Sar</taxon>
        <taxon>Alveolata</taxon>
        <taxon>Ciliophora</taxon>
        <taxon>Intramacronucleata</taxon>
        <taxon>Oligohymenophorea</taxon>
        <taxon>Peniculida</taxon>
        <taxon>Parameciidae</taxon>
        <taxon>Paramecium</taxon>
    </lineage>
</organism>
<dbReference type="OMA" id="MNYLIIV"/>
<dbReference type="KEGG" id="ptm:GSPATT00022035001"/>
<dbReference type="EMBL" id="CT868652">
    <property type="protein sequence ID" value="CAK88867.1"/>
    <property type="molecule type" value="Genomic_DNA"/>
</dbReference>
<keyword evidence="4" id="KW-1185">Reference proteome</keyword>
<keyword evidence="1" id="KW-0732">Signal</keyword>
<dbReference type="OrthoDB" id="291956at2759"/>
<dbReference type="InterPro" id="IPR002350">
    <property type="entry name" value="Kazal_dom"/>
</dbReference>